<dbReference type="AlphaFoldDB" id="A0AAD6JQE0"/>
<organism evidence="3 4">
    <name type="scientific">Salix udensis</name>
    <dbReference type="NCBI Taxonomy" id="889485"/>
    <lineage>
        <taxon>Eukaryota</taxon>
        <taxon>Viridiplantae</taxon>
        <taxon>Streptophyta</taxon>
        <taxon>Embryophyta</taxon>
        <taxon>Tracheophyta</taxon>
        <taxon>Spermatophyta</taxon>
        <taxon>Magnoliopsida</taxon>
        <taxon>eudicotyledons</taxon>
        <taxon>Gunneridae</taxon>
        <taxon>Pentapetalae</taxon>
        <taxon>rosids</taxon>
        <taxon>fabids</taxon>
        <taxon>Malpighiales</taxon>
        <taxon>Salicaceae</taxon>
        <taxon>Saliceae</taxon>
        <taxon>Salix</taxon>
    </lineage>
</organism>
<keyword evidence="1 2" id="KW-0732">Signal</keyword>
<keyword evidence="4" id="KW-1185">Reference proteome</keyword>
<evidence type="ECO:0000313" key="4">
    <source>
        <dbReference type="Proteomes" id="UP001162972"/>
    </source>
</evidence>
<evidence type="ECO:0000256" key="1">
    <source>
        <dbReference type="ARBA" id="ARBA00022729"/>
    </source>
</evidence>
<dbReference type="GO" id="GO:0001709">
    <property type="term" value="P:cell fate determination"/>
    <property type="evidence" value="ECO:0007669"/>
    <property type="project" value="TreeGrafter"/>
</dbReference>
<dbReference type="InterPro" id="IPR040361">
    <property type="entry name" value="TPD1"/>
</dbReference>
<protein>
    <submittedName>
        <fullName evidence="3">Uncharacterized protein</fullName>
    </submittedName>
</protein>
<feature type="signal peptide" evidence="2">
    <location>
        <begin position="1"/>
        <end position="16"/>
    </location>
</feature>
<evidence type="ECO:0000313" key="3">
    <source>
        <dbReference type="EMBL" id="KAJ6408289.1"/>
    </source>
</evidence>
<accession>A0AAD6JQE0</accession>
<gene>
    <name evidence="3" type="ORF">OIU84_011578</name>
</gene>
<dbReference type="PANTHER" id="PTHR33184:SF2">
    <property type="entry name" value="APPLE DOMAIN-CONTAINING PROTEIN"/>
    <property type="match status" value="1"/>
</dbReference>
<proteinExistence type="predicted"/>
<dbReference type="Pfam" id="PF24068">
    <property type="entry name" value="TPD1_C"/>
    <property type="match status" value="1"/>
</dbReference>
<name>A0AAD6JQE0_9ROSI</name>
<dbReference type="PANTHER" id="PTHR33184">
    <property type="entry name" value="PROTEIN TAPETUM DETERMINANT 1-LIKE-RELATED"/>
    <property type="match status" value="1"/>
</dbReference>
<reference evidence="3 4" key="1">
    <citation type="journal article" date="2023" name="Int. J. Mol. Sci.">
        <title>De Novo Assembly and Annotation of 11 Diverse Shrub Willow (Salix) Genomes Reveals Novel Gene Organization in Sex-Linked Regions.</title>
        <authorList>
            <person name="Hyden B."/>
            <person name="Feng K."/>
            <person name="Yates T.B."/>
            <person name="Jawdy S."/>
            <person name="Cereghino C."/>
            <person name="Smart L.B."/>
            <person name="Muchero W."/>
        </authorList>
    </citation>
    <scope>NUCLEOTIDE SEQUENCE [LARGE SCALE GENOMIC DNA]</scope>
    <source>
        <tissue evidence="3">Shoot tip</tissue>
    </source>
</reference>
<feature type="chain" id="PRO_5042181543" evidence="2">
    <location>
        <begin position="17"/>
        <end position="165"/>
    </location>
</feature>
<dbReference type="EMBL" id="JAPFFJ010000016">
    <property type="protein sequence ID" value="KAJ6408289.1"/>
    <property type="molecule type" value="Genomic_DNA"/>
</dbReference>
<comment type="caution">
    <text evidence="3">The sequence shown here is derived from an EMBL/GenBank/DDBJ whole genome shotgun (WGS) entry which is preliminary data.</text>
</comment>
<dbReference type="Proteomes" id="UP001162972">
    <property type="component" value="Chromosome 6"/>
</dbReference>
<evidence type="ECO:0000256" key="2">
    <source>
        <dbReference type="SAM" id="SignalP"/>
    </source>
</evidence>
<sequence>MLLLLVLTLLAYEAKGLEEQIDSHAKLQNFPSKAGETLFHHPCSRLVHPGQNQKPQHEVLGEITRRRNARQESSGFEQGQEGTFPGGTPLFKVEIVNECPTGCTIHLSCASFRSEENVINPKVFRRIAPDDCLLNDGQPLPSGEIITFEYAAATQFPFTVKNIVC</sequence>